<organism evidence="2 3">
    <name type="scientific">Prunus persica</name>
    <name type="common">Peach</name>
    <name type="synonym">Amygdalus persica</name>
    <dbReference type="NCBI Taxonomy" id="3760"/>
    <lineage>
        <taxon>Eukaryota</taxon>
        <taxon>Viridiplantae</taxon>
        <taxon>Streptophyta</taxon>
        <taxon>Embryophyta</taxon>
        <taxon>Tracheophyta</taxon>
        <taxon>Spermatophyta</taxon>
        <taxon>Magnoliopsida</taxon>
        <taxon>eudicotyledons</taxon>
        <taxon>Gunneridae</taxon>
        <taxon>Pentapetalae</taxon>
        <taxon>rosids</taxon>
        <taxon>fabids</taxon>
        <taxon>Rosales</taxon>
        <taxon>Rosaceae</taxon>
        <taxon>Amygdaloideae</taxon>
        <taxon>Amygdaleae</taxon>
        <taxon>Prunus</taxon>
    </lineage>
</organism>
<accession>A0A251NT30</accession>
<proteinExistence type="predicted"/>
<name>A0A251NT30_PRUPE</name>
<protein>
    <submittedName>
        <fullName evidence="2">Uncharacterized protein</fullName>
    </submittedName>
</protein>
<feature type="transmembrane region" description="Helical" evidence="1">
    <location>
        <begin position="60"/>
        <end position="77"/>
    </location>
</feature>
<feature type="transmembrane region" description="Helical" evidence="1">
    <location>
        <begin position="84"/>
        <end position="103"/>
    </location>
</feature>
<keyword evidence="1" id="KW-0812">Transmembrane</keyword>
<feature type="transmembrane region" description="Helical" evidence="1">
    <location>
        <begin position="6"/>
        <end position="24"/>
    </location>
</feature>
<dbReference type="Gramene" id="ONI02408">
    <property type="protein sequence ID" value="ONI02408"/>
    <property type="gene ID" value="PRUPE_6G196500"/>
</dbReference>
<keyword evidence="1" id="KW-1133">Transmembrane helix</keyword>
<evidence type="ECO:0000313" key="2">
    <source>
        <dbReference type="EMBL" id="ONI02408.1"/>
    </source>
</evidence>
<sequence length="109" mass="12698">MLSLMLIGLVFSVFNFWFLSFLGPQPNFLYCQKKTTVSYFSALLTYSSLCQDFLDYPPFLISSICLFQILYCSSLVTSKLQTWFLVWFSKLAPSTLSLIYHFICDHIPF</sequence>
<dbReference type="AlphaFoldDB" id="A0A251NT30"/>
<evidence type="ECO:0000256" key="1">
    <source>
        <dbReference type="SAM" id="Phobius"/>
    </source>
</evidence>
<dbReference type="Proteomes" id="UP000006882">
    <property type="component" value="Chromosome G6"/>
</dbReference>
<keyword evidence="3" id="KW-1185">Reference proteome</keyword>
<keyword evidence="1" id="KW-0472">Membrane</keyword>
<reference evidence="2 3" key="1">
    <citation type="journal article" date="2013" name="Nat. Genet.">
        <title>The high-quality draft genome of peach (Prunus persica) identifies unique patterns of genetic diversity, domestication and genome evolution.</title>
        <authorList>
            <consortium name="International Peach Genome Initiative"/>
            <person name="Verde I."/>
            <person name="Abbott A.G."/>
            <person name="Scalabrin S."/>
            <person name="Jung S."/>
            <person name="Shu S."/>
            <person name="Marroni F."/>
            <person name="Zhebentyayeva T."/>
            <person name="Dettori M.T."/>
            <person name="Grimwood J."/>
            <person name="Cattonaro F."/>
            <person name="Zuccolo A."/>
            <person name="Rossini L."/>
            <person name="Jenkins J."/>
            <person name="Vendramin E."/>
            <person name="Meisel L.A."/>
            <person name="Decroocq V."/>
            <person name="Sosinski B."/>
            <person name="Prochnik S."/>
            <person name="Mitros T."/>
            <person name="Policriti A."/>
            <person name="Cipriani G."/>
            <person name="Dondini L."/>
            <person name="Ficklin S."/>
            <person name="Goodstein D.M."/>
            <person name="Xuan P."/>
            <person name="Del Fabbro C."/>
            <person name="Aramini V."/>
            <person name="Copetti D."/>
            <person name="Gonzalez S."/>
            <person name="Horner D.S."/>
            <person name="Falchi R."/>
            <person name="Lucas S."/>
            <person name="Mica E."/>
            <person name="Maldonado J."/>
            <person name="Lazzari B."/>
            <person name="Bielenberg D."/>
            <person name="Pirona R."/>
            <person name="Miculan M."/>
            <person name="Barakat A."/>
            <person name="Testolin R."/>
            <person name="Stella A."/>
            <person name="Tartarini S."/>
            <person name="Tonutti P."/>
            <person name="Arus P."/>
            <person name="Orellana A."/>
            <person name="Wells C."/>
            <person name="Main D."/>
            <person name="Vizzotto G."/>
            <person name="Silva H."/>
            <person name="Salamini F."/>
            <person name="Schmutz J."/>
            <person name="Morgante M."/>
            <person name="Rokhsar D.S."/>
        </authorList>
    </citation>
    <scope>NUCLEOTIDE SEQUENCE [LARGE SCALE GENOMIC DNA]</scope>
    <source>
        <strain evidence="3">cv. Nemared</strain>
    </source>
</reference>
<evidence type="ECO:0000313" key="3">
    <source>
        <dbReference type="Proteomes" id="UP000006882"/>
    </source>
</evidence>
<dbReference type="EMBL" id="CM007656">
    <property type="protein sequence ID" value="ONI02408.1"/>
    <property type="molecule type" value="Genomic_DNA"/>
</dbReference>
<gene>
    <name evidence="2" type="ORF">PRUPE_6G196500</name>
</gene>